<organism evidence="10">
    <name type="scientific">Nitratidesulfovibrio vulgaris (strain DSM 19637 / Miyazaki F)</name>
    <name type="common">Desulfovibrio vulgaris</name>
    <dbReference type="NCBI Taxonomy" id="883"/>
    <lineage>
        <taxon>Bacteria</taxon>
        <taxon>Pseudomonadati</taxon>
        <taxon>Thermodesulfobacteriota</taxon>
        <taxon>Desulfovibrionia</taxon>
        <taxon>Desulfovibrionales</taxon>
        <taxon>Desulfovibrionaceae</taxon>
        <taxon>Nitratidesulfovibrio</taxon>
    </lineage>
</organism>
<dbReference type="SMART" id="SM00448">
    <property type="entry name" value="REC"/>
    <property type="match status" value="1"/>
</dbReference>
<evidence type="ECO:0000256" key="3">
    <source>
        <dbReference type="ARBA" id="ARBA00023015"/>
    </source>
</evidence>
<dbReference type="GO" id="GO:0005524">
    <property type="term" value="F:ATP binding"/>
    <property type="evidence" value="ECO:0007669"/>
    <property type="project" value="UniProtKB-KW"/>
</dbReference>
<evidence type="ECO:0000259" key="8">
    <source>
        <dbReference type="PROSITE" id="PS50045"/>
    </source>
</evidence>
<dbReference type="InterPro" id="IPR002197">
    <property type="entry name" value="HTH_Fis"/>
</dbReference>
<evidence type="ECO:0000256" key="6">
    <source>
        <dbReference type="PROSITE-ProRule" id="PRU00169"/>
    </source>
</evidence>
<feature type="domain" description="Response regulatory" evidence="9">
    <location>
        <begin position="4"/>
        <end position="118"/>
    </location>
</feature>
<dbReference type="STRING" id="883.DvMF_2748"/>
<dbReference type="GO" id="GO:0000160">
    <property type="term" value="P:phosphorelay signal transduction system"/>
    <property type="evidence" value="ECO:0007669"/>
    <property type="project" value="InterPro"/>
</dbReference>
<dbReference type="Gene3D" id="1.10.8.60">
    <property type="match status" value="1"/>
</dbReference>
<name>B8DJ26_NITV9</name>
<dbReference type="InterPro" id="IPR025944">
    <property type="entry name" value="Sigma_54_int_dom_CS"/>
</dbReference>
<dbReference type="Gene3D" id="3.40.50.300">
    <property type="entry name" value="P-loop containing nucleotide triphosphate hydrolases"/>
    <property type="match status" value="1"/>
</dbReference>
<keyword evidence="6" id="KW-0597">Phosphoprotein</keyword>
<dbReference type="SMART" id="SM00382">
    <property type="entry name" value="AAA"/>
    <property type="match status" value="1"/>
</dbReference>
<dbReference type="InterPro" id="IPR058031">
    <property type="entry name" value="AAA_lid_NorR"/>
</dbReference>
<sequence>MSGHILLIEDDTAFQSMLREALEERGYRVTTAGRAEDGIALLRGGGFDLVLSDVMLPGMSGVEAIPHLRSAAPGTDIIVMTAYSTRELALEAVKLGAYDVFSKPFSLKEMDIVIRRAMEKRGLQAEIAALRDSLRRDGPASRIIGESRAIMEVKALIEKVAPLDTTVLIMGESGTGKELASDTIRALSPRAAAPFVKVNCAAIPEHLFENELFGHEKGAFTGAATAQPGKFELAQGGTLMLDEIGDMPLAIQPKLLRVVEQKQVERLGGRKPISLDVRLIAATNQNLADRVREKAFREDLYYRLGVAVVHLPPLRSRKEDIPLLAQHVVRRLQGTLGLPVHGLTPAAVAALCSYDWPGNVRQLANVIERAAIAAEGPIDAPDVDRALGRVPGAVSDGAVPDGAAPEGTTGGRTIGDTSGHASVAFGPGDAAGRTDSNGPGAPLPPTSASPAGASSASPSSTSASAGASSSHAFAAAALTGPIDLRETMRMVERNLLLDALGRAEGRQTEAAVLLGLTPKNLWAKLQKHGIKPRNSLPLIQES</sequence>
<keyword evidence="4" id="KW-0238">DNA-binding</keyword>
<dbReference type="PANTHER" id="PTHR32071">
    <property type="entry name" value="TRANSCRIPTIONAL REGULATORY PROTEIN"/>
    <property type="match status" value="1"/>
</dbReference>
<dbReference type="Gene3D" id="1.10.10.60">
    <property type="entry name" value="Homeodomain-like"/>
    <property type="match status" value="1"/>
</dbReference>
<dbReference type="InterPro" id="IPR009057">
    <property type="entry name" value="Homeodomain-like_sf"/>
</dbReference>
<evidence type="ECO:0000256" key="5">
    <source>
        <dbReference type="ARBA" id="ARBA00023163"/>
    </source>
</evidence>
<dbReference type="PROSITE" id="PS00676">
    <property type="entry name" value="SIGMA54_INTERACT_2"/>
    <property type="match status" value="1"/>
</dbReference>
<dbReference type="PROSITE" id="PS50045">
    <property type="entry name" value="SIGMA54_INTERACT_4"/>
    <property type="match status" value="1"/>
</dbReference>
<dbReference type="Pfam" id="PF00158">
    <property type="entry name" value="Sigma54_activat"/>
    <property type="match status" value="1"/>
</dbReference>
<reference evidence="10" key="1">
    <citation type="submission" date="2008-10" db="EMBL/GenBank/DDBJ databases">
        <title>Complete sequence of Desulfovibrio vulgaris str. 'Miyazaki F'.</title>
        <authorList>
            <person name="Lucas S."/>
            <person name="Copeland A."/>
            <person name="Lapidus A."/>
            <person name="Glavina del Rio T."/>
            <person name="Dalin E."/>
            <person name="Tice H."/>
            <person name="Bruce D."/>
            <person name="Goodwin L."/>
            <person name="Pitluck S."/>
            <person name="Sims D."/>
            <person name="Brettin T."/>
            <person name="Detter J.C."/>
            <person name="Han C."/>
            <person name="Larimer F."/>
            <person name="Land M."/>
            <person name="Hauser L."/>
            <person name="Kyrpides N."/>
            <person name="Mikhailova N."/>
            <person name="Hazen T.C."/>
            <person name="Richardson P."/>
        </authorList>
    </citation>
    <scope>NUCLEOTIDE SEQUENCE</scope>
    <source>
        <strain evidence="10">Miyazaki F</strain>
    </source>
</reference>
<keyword evidence="3" id="KW-0805">Transcription regulation</keyword>
<evidence type="ECO:0000313" key="10">
    <source>
        <dbReference type="EMBL" id="ACL09687.1"/>
    </source>
</evidence>
<proteinExistence type="predicted"/>
<dbReference type="FunFam" id="3.40.50.300:FF:000006">
    <property type="entry name" value="DNA-binding transcriptional regulator NtrC"/>
    <property type="match status" value="1"/>
</dbReference>
<dbReference type="GO" id="GO:0043565">
    <property type="term" value="F:sequence-specific DNA binding"/>
    <property type="evidence" value="ECO:0007669"/>
    <property type="project" value="InterPro"/>
</dbReference>
<gene>
    <name evidence="10" type="ordered locus">DvMF_2748</name>
</gene>
<dbReference type="Pfam" id="PF25601">
    <property type="entry name" value="AAA_lid_14"/>
    <property type="match status" value="1"/>
</dbReference>
<evidence type="ECO:0000259" key="9">
    <source>
        <dbReference type="PROSITE" id="PS50110"/>
    </source>
</evidence>
<feature type="domain" description="Sigma-54 factor interaction" evidence="8">
    <location>
        <begin position="143"/>
        <end position="372"/>
    </location>
</feature>
<dbReference type="AlphaFoldDB" id="B8DJ26"/>
<dbReference type="Pfam" id="PF00072">
    <property type="entry name" value="Response_reg"/>
    <property type="match status" value="1"/>
</dbReference>
<dbReference type="InterPro" id="IPR003593">
    <property type="entry name" value="AAA+_ATPase"/>
</dbReference>
<dbReference type="InterPro" id="IPR027417">
    <property type="entry name" value="P-loop_NTPase"/>
</dbReference>
<dbReference type="PROSITE" id="PS00688">
    <property type="entry name" value="SIGMA54_INTERACT_3"/>
    <property type="match status" value="1"/>
</dbReference>
<dbReference type="CDD" id="cd00009">
    <property type="entry name" value="AAA"/>
    <property type="match status" value="1"/>
</dbReference>
<dbReference type="OrthoDB" id="9763792at2"/>
<dbReference type="Pfam" id="PF02954">
    <property type="entry name" value="HTH_8"/>
    <property type="match status" value="1"/>
</dbReference>
<dbReference type="eggNOG" id="COG2204">
    <property type="taxonomic scope" value="Bacteria"/>
</dbReference>
<keyword evidence="2" id="KW-0067">ATP-binding</keyword>
<dbReference type="HOGENOM" id="CLU_000445_0_6_7"/>
<dbReference type="PROSITE" id="PS50110">
    <property type="entry name" value="RESPONSE_REGULATORY"/>
    <property type="match status" value="1"/>
</dbReference>
<protein>
    <submittedName>
        <fullName evidence="10">Two component, sigma54 specific, transcriptional regulator, Fis family</fullName>
    </submittedName>
</protein>
<feature type="region of interest" description="Disordered" evidence="7">
    <location>
        <begin position="389"/>
        <end position="466"/>
    </location>
</feature>
<evidence type="ECO:0000256" key="4">
    <source>
        <dbReference type="ARBA" id="ARBA00023125"/>
    </source>
</evidence>
<evidence type="ECO:0000256" key="7">
    <source>
        <dbReference type="SAM" id="MobiDB-lite"/>
    </source>
</evidence>
<feature type="compositionally biased region" description="Low complexity" evidence="7">
    <location>
        <begin position="448"/>
        <end position="466"/>
    </location>
</feature>
<dbReference type="Gene3D" id="3.40.50.2300">
    <property type="match status" value="1"/>
</dbReference>
<dbReference type="GO" id="GO:0006355">
    <property type="term" value="P:regulation of DNA-templated transcription"/>
    <property type="evidence" value="ECO:0007669"/>
    <property type="project" value="InterPro"/>
</dbReference>
<keyword evidence="1" id="KW-0547">Nucleotide-binding</keyword>
<dbReference type="SUPFAM" id="SSF46689">
    <property type="entry name" value="Homeodomain-like"/>
    <property type="match status" value="1"/>
</dbReference>
<dbReference type="InterPro" id="IPR002078">
    <property type="entry name" value="Sigma_54_int"/>
</dbReference>
<dbReference type="PANTHER" id="PTHR32071:SF117">
    <property type="entry name" value="PTS-DEPENDENT DIHYDROXYACETONE KINASE OPERON REGULATORY PROTEIN-RELATED"/>
    <property type="match status" value="1"/>
</dbReference>
<dbReference type="SUPFAM" id="SSF52540">
    <property type="entry name" value="P-loop containing nucleoside triphosphate hydrolases"/>
    <property type="match status" value="1"/>
</dbReference>
<accession>B8DJ26</accession>
<dbReference type="SUPFAM" id="SSF52172">
    <property type="entry name" value="CheY-like"/>
    <property type="match status" value="1"/>
</dbReference>
<dbReference type="KEGG" id="dvm:DvMF_2748"/>
<dbReference type="PRINTS" id="PR01590">
    <property type="entry name" value="HTHFIS"/>
</dbReference>
<dbReference type="InterPro" id="IPR001789">
    <property type="entry name" value="Sig_transdc_resp-reg_receiver"/>
</dbReference>
<dbReference type="EMBL" id="CP001197">
    <property type="protein sequence ID" value="ACL09687.1"/>
    <property type="molecule type" value="Genomic_DNA"/>
</dbReference>
<keyword evidence="5" id="KW-0804">Transcription</keyword>
<evidence type="ECO:0000256" key="1">
    <source>
        <dbReference type="ARBA" id="ARBA00022741"/>
    </source>
</evidence>
<feature type="modified residue" description="4-aspartylphosphate" evidence="6">
    <location>
        <position position="53"/>
    </location>
</feature>
<dbReference type="CDD" id="cd00156">
    <property type="entry name" value="REC"/>
    <property type="match status" value="1"/>
</dbReference>
<dbReference type="InterPro" id="IPR011006">
    <property type="entry name" value="CheY-like_superfamily"/>
</dbReference>
<dbReference type="InterPro" id="IPR025943">
    <property type="entry name" value="Sigma_54_int_dom_ATP-bd_2"/>
</dbReference>
<evidence type="ECO:0000256" key="2">
    <source>
        <dbReference type="ARBA" id="ARBA00022840"/>
    </source>
</evidence>